<reference evidence="2 3" key="1">
    <citation type="journal article" date="2016" name="Appl. Environ. Microbiol.">
        <title>Lack of Overt Genome Reduction in the Bryostatin-Producing Bryozoan Symbiont "Candidatus Endobugula sertula".</title>
        <authorList>
            <person name="Miller I.J."/>
            <person name="Vanee N."/>
            <person name="Fong S.S."/>
            <person name="Lim-Fong G.E."/>
            <person name="Kwan J.C."/>
        </authorList>
    </citation>
    <scope>NUCLEOTIDE SEQUENCE [LARGE SCALE GENOMIC DNA]</scope>
    <source>
        <strain evidence="2">AB1-4</strain>
    </source>
</reference>
<evidence type="ECO:0000259" key="1">
    <source>
        <dbReference type="Pfam" id="PF02557"/>
    </source>
</evidence>
<dbReference type="CDD" id="cd14847">
    <property type="entry name" value="DD-carboxypeptidase_like"/>
    <property type="match status" value="1"/>
</dbReference>
<dbReference type="SUPFAM" id="SSF55166">
    <property type="entry name" value="Hedgehog/DD-peptidase"/>
    <property type="match status" value="1"/>
</dbReference>
<feature type="domain" description="D-alanyl-D-alanine carboxypeptidase-like core" evidence="1">
    <location>
        <begin position="27"/>
        <end position="184"/>
    </location>
</feature>
<dbReference type="AlphaFoldDB" id="A0A1D2QT95"/>
<dbReference type="InterPro" id="IPR052179">
    <property type="entry name" value="DD-CPase-like"/>
</dbReference>
<evidence type="ECO:0000313" key="3">
    <source>
        <dbReference type="Proteomes" id="UP000242502"/>
    </source>
</evidence>
<dbReference type="Proteomes" id="UP000242502">
    <property type="component" value="Unassembled WGS sequence"/>
</dbReference>
<dbReference type="GO" id="GO:0008233">
    <property type="term" value="F:peptidase activity"/>
    <property type="evidence" value="ECO:0007669"/>
    <property type="project" value="InterPro"/>
</dbReference>
<dbReference type="InterPro" id="IPR003709">
    <property type="entry name" value="VanY-like_core_dom"/>
</dbReference>
<dbReference type="STRING" id="62101.AB835_01810"/>
<proteinExistence type="predicted"/>
<organism evidence="2 3">
    <name type="scientific">Candidatus Endobugula sertula</name>
    <name type="common">Bugula neritina bacterial symbiont</name>
    <dbReference type="NCBI Taxonomy" id="62101"/>
    <lineage>
        <taxon>Bacteria</taxon>
        <taxon>Pseudomonadati</taxon>
        <taxon>Pseudomonadota</taxon>
        <taxon>Gammaproteobacteria</taxon>
        <taxon>Cellvibrionales</taxon>
        <taxon>Cellvibrionaceae</taxon>
        <taxon>Candidatus Endobugula</taxon>
    </lineage>
</organism>
<gene>
    <name evidence="2" type="ORF">AB835_01810</name>
</gene>
<comment type="caution">
    <text evidence="2">The sequence shown here is derived from an EMBL/GenBank/DDBJ whole genome shotgun (WGS) entry which is preliminary data.</text>
</comment>
<dbReference type="EMBL" id="MDLC01000004">
    <property type="protein sequence ID" value="ODS24812.1"/>
    <property type="molecule type" value="Genomic_DNA"/>
</dbReference>
<dbReference type="GO" id="GO:0006508">
    <property type="term" value="P:proteolysis"/>
    <property type="evidence" value="ECO:0007669"/>
    <property type="project" value="InterPro"/>
</dbReference>
<name>A0A1D2QT95_9GAMM</name>
<evidence type="ECO:0000313" key="2">
    <source>
        <dbReference type="EMBL" id="ODS24812.1"/>
    </source>
</evidence>
<dbReference type="Gene3D" id="3.30.1380.10">
    <property type="match status" value="1"/>
</dbReference>
<sequence length="230" mass="26343">MSSLLEWQLLGQNEDHLQTLPDHQGVRMHQGVIAPLMTLIQHARQAGFQLRVTSGFRSFERQLGIWNDKCRGLRAVLDSRGDELDIHSLSSLEKVMAILRWSALPGASRHHWGTDCDIYDAAAVSKDYQPQLHPNEYTGSGPFAPMIEWLSKYLQQPDSLAFFRPYLHDHDGVAPELWHLSYSPVSSEYEQHLSLSLIREQLNNLQIIEEKSTLLENLGIIYARFIRMPS</sequence>
<dbReference type="InterPro" id="IPR009045">
    <property type="entry name" value="Zn_M74/Hedgehog-like"/>
</dbReference>
<accession>A0A1D2QT95</accession>
<dbReference type="Pfam" id="PF02557">
    <property type="entry name" value="VanY"/>
    <property type="match status" value="1"/>
</dbReference>
<dbReference type="PANTHER" id="PTHR34385:SF1">
    <property type="entry name" value="PEPTIDOGLYCAN L-ALANYL-D-GLUTAMATE ENDOPEPTIDASE CWLK"/>
    <property type="match status" value="1"/>
</dbReference>
<dbReference type="PANTHER" id="PTHR34385">
    <property type="entry name" value="D-ALANYL-D-ALANINE CARBOXYPEPTIDASE"/>
    <property type="match status" value="1"/>
</dbReference>
<protein>
    <submittedName>
        <fullName evidence="2">Peptidase</fullName>
    </submittedName>
</protein>